<name>A0ABV9KL45_9RHOB</name>
<dbReference type="Proteomes" id="UP001595973">
    <property type="component" value="Unassembled WGS sequence"/>
</dbReference>
<dbReference type="Pfam" id="PF21866">
    <property type="entry name" value="DUF6915"/>
    <property type="match status" value="1"/>
</dbReference>
<dbReference type="RefSeq" id="WP_380719986.1">
    <property type="nucleotide sequence ID" value="NZ_JBHSGI010000028.1"/>
</dbReference>
<feature type="domain" description="DUF6915" evidence="1">
    <location>
        <begin position="2"/>
        <end position="104"/>
    </location>
</feature>
<sequence length="146" mass="16646">MAHPLHHAESSARKFGGKPSDYQCLHDWFDSSKEHLALFVHRAHRHHALGIFELERQFGRSLTNSAGRVIPTRWIGEQHVREDCQGCIPSLGDWLKRIQPEPWMANGYIDRQAQEPVGDPRTTWLGEVATGKTILGLKDWMEARGS</sequence>
<comment type="caution">
    <text evidence="2">The sequence shown here is derived from an EMBL/GenBank/DDBJ whole genome shotgun (WGS) entry which is preliminary data.</text>
</comment>
<dbReference type="InterPro" id="IPR054061">
    <property type="entry name" value="DUF6915"/>
</dbReference>
<dbReference type="EMBL" id="JBHSGI010000028">
    <property type="protein sequence ID" value="MFC4670703.1"/>
    <property type="molecule type" value="Genomic_DNA"/>
</dbReference>
<proteinExistence type="predicted"/>
<gene>
    <name evidence="2" type="ORF">ACFO5X_19290</name>
</gene>
<reference evidence="3" key="1">
    <citation type="journal article" date="2019" name="Int. J. Syst. Evol. Microbiol.">
        <title>The Global Catalogue of Microorganisms (GCM) 10K type strain sequencing project: providing services to taxonomists for standard genome sequencing and annotation.</title>
        <authorList>
            <consortium name="The Broad Institute Genomics Platform"/>
            <consortium name="The Broad Institute Genome Sequencing Center for Infectious Disease"/>
            <person name="Wu L."/>
            <person name="Ma J."/>
        </authorList>
    </citation>
    <scope>NUCLEOTIDE SEQUENCE [LARGE SCALE GENOMIC DNA]</scope>
    <source>
        <strain evidence="3">CGMCC 4.7283</strain>
    </source>
</reference>
<organism evidence="2 3">
    <name type="scientific">Seohaeicola nanhaiensis</name>
    <dbReference type="NCBI Taxonomy" id="1387282"/>
    <lineage>
        <taxon>Bacteria</taxon>
        <taxon>Pseudomonadati</taxon>
        <taxon>Pseudomonadota</taxon>
        <taxon>Alphaproteobacteria</taxon>
        <taxon>Rhodobacterales</taxon>
        <taxon>Roseobacteraceae</taxon>
        <taxon>Seohaeicola</taxon>
    </lineage>
</organism>
<evidence type="ECO:0000313" key="2">
    <source>
        <dbReference type="EMBL" id="MFC4670703.1"/>
    </source>
</evidence>
<keyword evidence="3" id="KW-1185">Reference proteome</keyword>
<protein>
    <submittedName>
        <fullName evidence="2">DUF6915 family protein</fullName>
    </submittedName>
</protein>
<evidence type="ECO:0000259" key="1">
    <source>
        <dbReference type="Pfam" id="PF21866"/>
    </source>
</evidence>
<evidence type="ECO:0000313" key="3">
    <source>
        <dbReference type="Proteomes" id="UP001595973"/>
    </source>
</evidence>
<accession>A0ABV9KL45</accession>